<dbReference type="GO" id="GO:0015074">
    <property type="term" value="P:DNA integration"/>
    <property type="evidence" value="ECO:0007669"/>
    <property type="project" value="InterPro"/>
</dbReference>
<accession>A0AAV6V2L5</accession>
<feature type="domain" description="Integrase catalytic" evidence="2">
    <location>
        <begin position="34"/>
        <end position="194"/>
    </location>
</feature>
<feature type="region of interest" description="Disordered" evidence="1">
    <location>
        <begin position="277"/>
        <end position="312"/>
    </location>
</feature>
<name>A0AAV6V2L5_9ARAC</name>
<dbReference type="PROSITE" id="PS50994">
    <property type="entry name" value="INTEGRASE"/>
    <property type="match status" value="1"/>
</dbReference>
<feature type="compositionally biased region" description="Low complexity" evidence="1">
    <location>
        <begin position="293"/>
        <end position="312"/>
    </location>
</feature>
<dbReference type="InterPro" id="IPR001584">
    <property type="entry name" value="Integrase_cat-core"/>
</dbReference>
<dbReference type="AlphaFoldDB" id="A0AAV6V2L5"/>
<dbReference type="FunFam" id="3.30.420.10:FF:000063">
    <property type="entry name" value="Retrovirus-related Pol polyprotein from transposon 297-like Protein"/>
    <property type="match status" value="1"/>
</dbReference>
<gene>
    <name evidence="3" type="ORF">JTE90_029480</name>
</gene>
<dbReference type="SUPFAM" id="SSF53098">
    <property type="entry name" value="Ribonuclease H-like"/>
    <property type="match status" value="1"/>
</dbReference>
<evidence type="ECO:0000259" key="2">
    <source>
        <dbReference type="PROSITE" id="PS50994"/>
    </source>
</evidence>
<dbReference type="InterPro" id="IPR050951">
    <property type="entry name" value="Retrovirus_Pol_polyprotein"/>
</dbReference>
<dbReference type="EMBL" id="JAFNEN010000168">
    <property type="protein sequence ID" value="KAG8191037.1"/>
    <property type="molecule type" value="Genomic_DNA"/>
</dbReference>
<evidence type="ECO:0000313" key="4">
    <source>
        <dbReference type="Proteomes" id="UP000827092"/>
    </source>
</evidence>
<dbReference type="Gene3D" id="3.30.420.10">
    <property type="entry name" value="Ribonuclease H-like superfamily/Ribonuclease H"/>
    <property type="match status" value="1"/>
</dbReference>
<dbReference type="InterPro" id="IPR036397">
    <property type="entry name" value="RNaseH_sf"/>
</dbReference>
<sequence>MNQDIEAYVERCSISICQKHQRSNTQEPLVERDLPQRPWQVVAGDFLTLNGTTYLLLIDYFSKYIEVQHMHGTATPAVINAMKSAFTRHGIPEEFVSDGGPPFNGDGFSNFLQCWNILHNKTSPHFHRSNGQVERAIQTFKCGMRKAMEEGKDLHTVLLDYRVTPSNGLKSPAELLMGRCLRSFIPCHTKALQPHFDIQKEKIQLKENQRRQKKYADRDKKTLPDLHLQQPVLFRLKPEDPWLRAKVIKVVAEDVSSTVEDYYEDVLPVPPPAQVVPPAPLQVVPPAPPPAPSTSTTRSGRTVTVPTRYRTS</sequence>
<dbReference type="Proteomes" id="UP000827092">
    <property type="component" value="Unassembled WGS sequence"/>
</dbReference>
<evidence type="ECO:0000313" key="3">
    <source>
        <dbReference type="EMBL" id="KAG8191037.1"/>
    </source>
</evidence>
<dbReference type="GO" id="GO:0003676">
    <property type="term" value="F:nucleic acid binding"/>
    <property type="evidence" value="ECO:0007669"/>
    <property type="project" value="InterPro"/>
</dbReference>
<reference evidence="3 4" key="1">
    <citation type="journal article" date="2022" name="Nat. Ecol. Evol.">
        <title>A masculinizing supergene underlies an exaggerated male reproductive morph in a spider.</title>
        <authorList>
            <person name="Hendrickx F."/>
            <person name="De Corte Z."/>
            <person name="Sonet G."/>
            <person name="Van Belleghem S.M."/>
            <person name="Kostlbacher S."/>
            <person name="Vangestel C."/>
        </authorList>
    </citation>
    <scope>NUCLEOTIDE SEQUENCE [LARGE SCALE GENOMIC DNA]</scope>
    <source>
        <strain evidence="3">W744_W776</strain>
    </source>
</reference>
<comment type="caution">
    <text evidence="3">The sequence shown here is derived from an EMBL/GenBank/DDBJ whole genome shotgun (WGS) entry which is preliminary data.</text>
</comment>
<organism evidence="3 4">
    <name type="scientific">Oedothorax gibbosus</name>
    <dbReference type="NCBI Taxonomy" id="931172"/>
    <lineage>
        <taxon>Eukaryota</taxon>
        <taxon>Metazoa</taxon>
        <taxon>Ecdysozoa</taxon>
        <taxon>Arthropoda</taxon>
        <taxon>Chelicerata</taxon>
        <taxon>Arachnida</taxon>
        <taxon>Araneae</taxon>
        <taxon>Araneomorphae</taxon>
        <taxon>Entelegynae</taxon>
        <taxon>Araneoidea</taxon>
        <taxon>Linyphiidae</taxon>
        <taxon>Erigoninae</taxon>
        <taxon>Oedothorax</taxon>
    </lineage>
</organism>
<feature type="compositionally biased region" description="Pro residues" evidence="1">
    <location>
        <begin position="277"/>
        <end position="292"/>
    </location>
</feature>
<dbReference type="PANTHER" id="PTHR37984:SF7">
    <property type="entry name" value="INTEGRASE CATALYTIC DOMAIN-CONTAINING PROTEIN"/>
    <property type="match status" value="1"/>
</dbReference>
<proteinExistence type="predicted"/>
<evidence type="ECO:0000256" key="1">
    <source>
        <dbReference type="SAM" id="MobiDB-lite"/>
    </source>
</evidence>
<keyword evidence="4" id="KW-1185">Reference proteome</keyword>
<dbReference type="InterPro" id="IPR012337">
    <property type="entry name" value="RNaseH-like_sf"/>
</dbReference>
<dbReference type="PANTHER" id="PTHR37984">
    <property type="entry name" value="PROTEIN CBG26694"/>
    <property type="match status" value="1"/>
</dbReference>
<protein>
    <recommendedName>
        <fullName evidence="2">Integrase catalytic domain-containing protein</fullName>
    </recommendedName>
</protein>